<evidence type="ECO:0008006" key="3">
    <source>
        <dbReference type="Google" id="ProtNLM"/>
    </source>
</evidence>
<sequence length="129" mass="14667">MQKDFDGWNKIKKSIHNADDYLPLYHERQIRWCRLGANIGFEQDGTGKGFSRPVLVFKGFSRNACLVIPLTTSAKKNKYHISIGIIDGCNAAVIISQLRLVDTKRLYKHIGTIDKKTFESIRKAVKGML</sequence>
<name>A0A1G2DG24_9BACT</name>
<comment type="caution">
    <text evidence="1">The sequence shown here is derived from an EMBL/GenBank/DDBJ whole genome shotgun (WGS) entry which is preliminary data.</text>
</comment>
<dbReference type="InterPro" id="IPR003477">
    <property type="entry name" value="PemK-like"/>
</dbReference>
<accession>A0A1G2DG24</accession>
<dbReference type="EMBL" id="MHLN01000003">
    <property type="protein sequence ID" value="OGZ12614.1"/>
    <property type="molecule type" value="Genomic_DNA"/>
</dbReference>
<dbReference type="InterPro" id="IPR011067">
    <property type="entry name" value="Plasmid_toxin/cell-grow_inhib"/>
</dbReference>
<evidence type="ECO:0000313" key="1">
    <source>
        <dbReference type="EMBL" id="OGZ12614.1"/>
    </source>
</evidence>
<gene>
    <name evidence="1" type="ORF">A3D67_04385</name>
</gene>
<evidence type="ECO:0000313" key="2">
    <source>
        <dbReference type="Proteomes" id="UP000178099"/>
    </source>
</evidence>
<reference evidence="1 2" key="1">
    <citation type="journal article" date="2016" name="Nat. Commun.">
        <title>Thousands of microbial genomes shed light on interconnected biogeochemical processes in an aquifer system.</title>
        <authorList>
            <person name="Anantharaman K."/>
            <person name="Brown C.T."/>
            <person name="Hug L.A."/>
            <person name="Sharon I."/>
            <person name="Castelle C.J."/>
            <person name="Probst A.J."/>
            <person name="Thomas B.C."/>
            <person name="Singh A."/>
            <person name="Wilkins M.J."/>
            <person name="Karaoz U."/>
            <person name="Brodie E.L."/>
            <person name="Williams K.H."/>
            <person name="Hubbard S.S."/>
            <person name="Banfield J.F."/>
        </authorList>
    </citation>
    <scope>NUCLEOTIDE SEQUENCE [LARGE SCALE GENOMIC DNA]</scope>
</reference>
<dbReference type="GO" id="GO:0003677">
    <property type="term" value="F:DNA binding"/>
    <property type="evidence" value="ECO:0007669"/>
    <property type="project" value="InterPro"/>
</dbReference>
<proteinExistence type="predicted"/>
<dbReference type="Pfam" id="PF02452">
    <property type="entry name" value="PemK_toxin"/>
    <property type="match status" value="1"/>
</dbReference>
<dbReference type="Proteomes" id="UP000178099">
    <property type="component" value="Unassembled WGS sequence"/>
</dbReference>
<protein>
    <recommendedName>
        <fullName evidence="3">Toxin-antitoxin system protein</fullName>
    </recommendedName>
</protein>
<dbReference type="AlphaFoldDB" id="A0A1G2DG24"/>
<organism evidence="1 2">
    <name type="scientific">Candidatus Lloydbacteria bacterium RIFCSPHIGHO2_02_FULL_51_22</name>
    <dbReference type="NCBI Taxonomy" id="1798663"/>
    <lineage>
        <taxon>Bacteria</taxon>
        <taxon>Candidatus Lloydiibacteriota</taxon>
    </lineage>
</organism>
<dbReference type="Gene3D" id="2.30.30.110">
    <property type="match status" value="1"/>
</dbReference>
<dbReference type="SUPFAM" id="SSF50118">
    <property type="entry name" value="Cell growth inhibitor/plasmid maintenance toxic component"/>
    <property type="match status" value="1"/>
</dbReference>